<dbReference type="SUPFAM" id="SSF56672">
    <property type="entry name" value="DNA/RNA polymerases"/>
    <property type="match status" value="1"/>
</dbReference>
<dbReference type="InterPro" id="IPR054722">
    <property type="entry name" value="PolX-like_BBD"/>
</dbReference>
<evidence type="ECO:0000259" key="7">
    <source>
        <dbReference type="PROSITE" id="PS50994"/>
    </source>
</evidence>
<dbReference type="InterPro" id="IPR057670">
    <property type="entry name" value="SH3_retrovirus"/>
</dbReference>
<dbReference type="InterPro" id="IPR025724">
    <property type="entry name" value="GAG-pre-integrase_dom"/>
</dbReference>
<proteinExistence type="predicted"/>
<dbReference type="Pfam" id="PF00098">
    <property type="entry name" value="zf-CCHC"/>
    <property type="match status" value="1"/>
</dbReference>
<keyword evidence="3" id="KW-0064">Aspartyl protease</keyword>
<dbReference type="InterPro" id="IPR001878">
    <property type="entry name" value="Znf_CCHC"/>
</dbReference>
<dbReference type="ExpressionAtlas" id="Q9LH44">
    <property type="expression patterns" value="baseline and differential"/>
</dbReference>
<dbReference type="InterPro" id="IPR001584">
    <property type="entry name" value="Integrase_cat-core"/>
</dbReference>
<protein>
    <submittedName>
        <fullName evidence="8">Copia-like retrotransposable element</fullName>
    </submittedName>
</protein>
<dbReference type="PROSITE" id="PS50158">
    <property type="entry name" value="ZF_CCHC"/>
    <property type="match status" value="1"/>
</dbReference>
<dbReference type="GO" id="GO:0015074">
    <property type="term" value="P:DNA integration"/>
    <property type="evidence" value="ECO:0007669"/>
    <property type="project" value="InterPro"/>
</dbReference>
<evidence type="ECO:0000256" key="1">
    <source>
        <dbReference type="ARBA" id="ARBA00022670"/>
    </source>
</evidence>
<keyword evidence="2" id="KW-0479">Metal-binding</keyword>
<feature type="domain" description="CCHC-type" evidence="6">
    <location>
        <begin position="266"/>
        <end position="282"/>
    </location>
</feature>
<dbReference type="Gene3D" id="4.10.60.10">
    <property type="entry name" value="Zinc finger, CCHC-type"/>
    <property type="match status" value="1"/>
</dbReference>
<evidence type="ECO:0000256" key="5">
    <source>
        <dbReference type="PROSITE-ProRule" id="PRU00047"/>
    </source>
</evidence>
<dbReference type="InterPro" id="IPR013103">
    <property type="entry name" value="RVT_2"/>
</dbReference>
<dbReference type="InterPro" id="IPR036397">
    <property type="entry name" value="RNaseH_sf"/>
</dbReference>
<keyword evidence="4" id="KW-0378">Hydrolase</keyword>
<dbReference type="InterPro" id="IPR043502">
    <property type="entry name" value="DNA/RNA_pol_sf"/>
</dbReference>
<dbReference type="Pfam" id="PF07727">
    <property type="entry name" value="RVT_2"/>
    <property type="match status" value="1"/>
</dbReference>
<dbReference type="GO" id="GO:0006508">
    <property type="term" value="P:proteolysis"/>
    <property type="evidence" value="ECO:0007669"/>
    <property type="project" value="UniProtKB-KW"/>
</dbReference>
<keyword evidence="5" id="KW-0862">Zinc</keyword>
<dbReference type="PANTHER" id="PTHR42648">
    <property type="entry name" value="TRANSPOSASE, PUTATIVE-RELATED"/>
    <property type="match status" value="1"/>
</dbReference>
<dbReference type="InterPro" id="IPR012337">
    <property type="entry name" value="RNaseH-like_sf"/>
</dbReference>
<evidence type="ECO:0000256" key="4">
    <source>
        <dbReference type="ARBA" id="ARBA00022801"/>
    </source>
</evidence>
<dbReference type="InterPro" id="IPR036875">
    <property type="entry name" value="Znf_CCHC_sf"/>
</dbReference>
<evidence type="ECO:0000256" key="2">
    <source>
        <dbReference type="ARBA" id="ARBA00022723"/>
    </source>
</evidence>
<dbReference type="Gene3D" id="3.30.420.10">
    <property type="entry name" value="Ribonuclease H-like superfamily/Ribonuclease H"/>
    <property type="match status" value="1"/>
</dbReference>
<feature type="domain" description="Integrase catalytic" evidence="7">
    <location>
        <begin position="501"/>
        <end position="678"/>
    </location>
</feature>
<dbReference type="GO" id="GO:0003676">
    <property type="term" value="F:nucleic acid binding"/>
    <property type="evidence" value="ECO:0007669"/>
    <property type="project" value="InterPro"/>
</dbReference>
<keyword evidence="1" id="KW-0645">Protease</keyword>
<dbReference type="SUPFAM" id="SSF53098">
    <property type="entry name" value="Ribonuclease H-like"/>
    <property type="match status" value="1"/>
</dbReference>
<accession>Q9LH44</accession>
<dbReference type="PROSITE" id="PS50994">
    <property type="entry name" value="INTEGRASE"/>
    <property type="match status" value="1"/>
</dbReference>
<dbReference type="SUPFAM" id="SSF57756">
    <property type="entry name" value="Retrovirus zinc finger-like domains"/>
    <property type="match status" value="1"/>
</dbReference>
<dbReference type="EMBL" id="AP002064">
    <property type="protein sequence ID" value="BAB01972.1"/>
    <property type="molecule type" value="Genomic_DNA"/>
</dbReference>
<dbReference type="CDD" id="cd09272">
    <property type="entry name" value="RNase_HI_RT_Ty1"/>
    <property type="match status" value="1"/>
</dbReference>
<name>Q9LH44_ARATH</name>
<organism evidence="8">
    <name type="scientific">Arabidopsis thaliana</name>
    <name type="common">Mouse-ear cress</name>
    <dbReference type="NCBI Taxonomy" id="3702"/>
    <lineage>
        <taxon>Eukaryota</taxon>
        <taxon>Viridiplantae</taxon>
        <taxon>Streptophyta</taxon>
        <taxon>Embryophyta</taxon>
        <taxon>Tracheophyta</taxon>
        <taxon>Spermatophyta</taxon>
        <taxon>Magnoliopsida</taxon>
        <taxon>eudicotyledons</taxon>
        <taxon>Gunneridae</taxon>
        <taxon>Pentapetalae</taxon>
        <taxon>rosids</taxon>
        <taxon>malvids</taxon>
        <taxon>Brassicales</taxon>
        <taxon>Brassicaceae</taxon>
        <taxon>Camelineae</taxon>
        <taxon>Arabidopsis</taxon>
    </lineage>
</organism>
<dbReference type="PANTHER" id="PTHR42648:SF18">
    <property type="entry name" value="RETROTRANSPOSON, UNCLASSIFIED-LIKE PROTEIN"/>
    <property type="match status" value="1"/>
</dbReference>
<dbReference type="Pfam" id="PF22936">
    <property type="entry name" value="Pol_BBD"/>
    <property type="match status" value="1"/>
</dbReference>
<dbReference type="Pfam" id="PF13976">
    <property type="entry name" value="gag_pre-integrs"/>
    <property type="match status" value="1"/>
</dbReference>
<dbReference type="GO" id="GO:0004190">
    <property type="term" value="F:aspartic-type endopeptidase activity"/>
    <property type="evidence" value="ECO:0007669"/>
    <property type="project" value="UniProtKB-KW"/>
</dbReference>
<evidence type="ECO:0000313" key="8">
    <source>
        <dbReference type="EMBL" id="BAB01972.1"/>
    </source>
</evidence>
<sequence>METTMQQVIPIFNGESYGFWKIKMITILKTRKLWDVIENGVTSNSSPETSPALTRERDDQVMKDMMALQILQSAVSDSIFPRIAPASSATEAWNALEMEFQGSSQVKMINLQTLRREYENLKMEEGETINDFTTKLINLSNQLRVHGEEKSDYQVVQKILISVPQQFDSIVGVLEQTKDLSTLSVTELIGTLKAHERRLNLREDRINEGAFNGEKLGSRGENKQNKIRHGKTNMWCGVCKRNNHNEVDCFRKKSESISQRGGSYERRCYVCDKQGHIARDCKLRKGERAHLSIEESEDEKEDECHMLFSAVEEKEISTIGEETWLVDSGCTNHMSKDVRHFIALDRSKKIIIRIGNGGKVVSEGKGDIRVSTNKGDHVIKDVLYVPELARNLLSVSQMISNGYRVIFEDNKCVIQDLKGRKILDIKMKDRSFPIIWKKSREETYMAFEEKEEQTDLWHKRFGHVNYDKIETMQTLKIVEKLPKFEVIKGICAACEMGKQSRRSFPKKSQSNTNKTLELIHSDVCGPMQTESINGSRYFLTFIDDFSRMTWVYFLKNKSEVITKFKIFKPYVENQSESRIKRLRTDGGGEFLSREFIKLCQESGIHHEITTPYSPQQNGVAERRNRTLVEMARSMIEEKKLSNKFWAEAIATSTYLQNRLPSKSLEKGVTPMEIWSGKKPSVDHLKVFGCVCYIHIPDEKRRKLDTKAKQGIFVGYSNESKGYRVFLLNEEKIEVSKDVTFDEKKTWSHDEKGERKAILSLVKINSQEQGGGNDLNAHIDQVSNAFNQLHISSRGVQNSHEEGEESVGPRGFRSINNLMDQTNEVEGEALIHEMCLMMAEEPQALEEAMKDEKWIEAMREELRMIEKNKTWEVVARPKDKNVISVKWIFRLKTDASGEAIKRKARLVARGFTQEYGVDYLETFAPVSRYDTIRTIMAIAAQQGWKLFQMDVKSAFLNGDLEEEVYIEQPPGFIEEKEEGKVLKLHKALYGLKQAPRAWYGRIDGYFIKNGFERSINDAAFYVKKTSKEILVVSLYVDDIIVTGSNVKEIERFKEEMKNEFEMTDLGELSYFLGMEVNQDDEGIFLSQENYAKKLLKKFGMQECKSVSTPLTPHGKIEEVLSEKLEDVTMYRSMIGGMLYLCASRPDIMYASSYLSRYMRSPLKQHLQEAKRVLRYVKGTLTYGIHFKRVEKPELVGFSDSDWAGSVEDKKSTSGYVFTIGSGAFCWNSSKQKTVAQSTAEAEYIAVCSAANQAIWLQRLVNEIGFKAEKGIRIFCDNKSAIAIGKNPVQHRRTKHIDIKYHFVREAQQNGKIKLEYCPGELQIADILTKPLNTTRRRRHRAEQLNQMEAQLEELRNGGLDEAEDVVLWKGKGDCFTPCFKMKDTWAATREQRTHVEWHKEPMETRNHLFFSCRYSQEIWSGLTSNLLTSHYTTDWTTTLKLLTDKTMGKDRLFLLRYAFQILVHSIWKQRNSRRHGEKPLQSSSLLRRLDKEIQNKLSSV</sequence>
<dbReference type="Pfam" id="PF25597">
    <property type="entry name" value="SH3_retrovirus"/>
    <property type="match status" value="1"/>
</dbReference>
<evidence type="ECO:0000256" key="3">
    <source>
        <dbReference type="ARBA" id="ARBA00022750"/>
    </source>
</evidence>
<evidence type="ECO:0000259" key="6">
    <source>
        <dbReference type="PROSITE" id="PS50158"/>
    </source>
</evidence>
<dbReference type="Pfam" id="PF14223">
    <property type="entry name" value="Retrotran_gag_2"/>
    <property type="match status" value="1"/>
</dbReference>
<reference evidence="8" key="1">
    <citation type="journal article" date="2000" name="DNA Res.">
        <title>Structural analysis of Arabidopsis thaliana chromosome 3. II. Sequence features of the 4,251,695 bp regions covered by 90 P1, TAC and BAC clones.</title>
        <authorList>
            <person name="Nakamura Y."/>
        </authorList>
    </citation>
    <scope>NUCLEOTIDE SEQUENCE [LARGE SCALE GENOMIC DNA]</scope>
</reference>
<keyword evidence="5" id="KW-0863">Zinc-finger</keyword>
<dbReference type="InterPro" id="IPR039537">
    <property type="entry name" value="Retrotran_Ty1/copia-like"/>
</dbReference>
<reference key="2">
    <citation type="journal article" date="2000" name="Nature">
        <title>Sequence and analysis of chromosome 3 of the plant Arabidopsis thaliana.</title>
        <authorList>
            <consortium name="European Union Chromosome 3 Arabidopsis Sequencing Consortium"/>
            <consortium name="Institute for Genomic Research"/>
            <consortium name="Kazusa DNA Research Institute"/>
            <person name="Salanoubat M."/>
            <person name="Lemcke K."/>
            <person name="Rieger M."/>
            <person name="Ansorge W."/>
            <person name="Unseld M."/>
            <person name="Fartmann B."/>
            <person name="Valle G."/>
            <person name="Blocker H."/>
            <person name="Perez-Alonso M."/>
            <person name="Obermaier B."/>
            <person name="Delseny M."/>
            <person name="Boutry M."/>
            <person name="Grivell L.A."/>
            <person name="Mache R."/>
            <person name="Puigdomenech P."/>
            <person name="De Simone V."/>
            <person name="Choisne N."/>
            <person name="Artiguenave F."/>
            <person name="Robert C."/>
            <person name="Brottier P."/>
            <person name="Wincker P."/>
            <person name="Cattolico L."/>
            <person name="Weissenbach J."/>
            <person name="Saurin W."/>
            <person name="Quetier F."/>
            <person name="Schafer M."/>
            <person name="Muller-Auer S."/>
            <person name="Gabel C."/>
            <person name="Fuchs M."/>
            <person name="Benes V."/>
            <person name="Wurmbach E."/>
            <person name="Drzonek H."/>
            <person name="Erfle H."/>
            <person name="Jordan N."/>
            <person name="Bangert S."/>
            <person name="Wiedelmann R."/>
            <person name="Kranz H."/>
            <person name="Voss H."/>
            <person name="Holland R."/>
            <person name="Brandt P."/>
            <person name="Nyakatura G."/>
            <person name="Vezzi A."/>
            <person name="D'Angelo M."/>
            <person name="Pallavicini A."/>
            <person name="Toppo S."/>
            <person name="Simionati B."/>
            <person name="Conrad A."/>
            <person name="Hornischer K."/>
            <person name="Kauer G."/>
            <person name="Lohnert T.H."/>
            <person name="Nordsiek G."/>
            <person name="Reichelt J."/>
            <person name="Scharfe M."/>
            <person name="Schon O."/>
            <person name="Bargues M."/>
            <person name="Terol J."/>
            <person name="Climent J."/>
            <person name="Navarro P."/>
            <person name="Collado C."/>
            <person name="Perez-Perez A."/>
            <person name="Ottenwalder B."/>
            <person name="Duchemin D."/>
            <person name="Cooke R."/>
            <person name="Laudie M."/>
            <person name="Berger-Llauro C."/>
            <person name="Purnelle B."/>
            <person name="Masuy D."/>
            <person name="de Haan M."/>
            <person name="Maarse A.C."/>
            <person name="Alcaraz J.P."/>
            <person name="Cottet A."/>
            <person name="Casacuberta E."/>
            <person name="Monfort A."/>
            <person name="Argiriou A."/>
            <person name="flores M."/>
            <person name="Liguori R."/>
            <person name="Vitale D."/>
            <person name="Mannhaupt G."/>
            <person name="Haase D."/>
            <person name="Schoof H."/>
            <person name="Rudd S."/>
            <person name="Zaccaria P."/>
            <person name="Mewes H.W."/>
            <person name="Mayer K.F."/>
            <person name="Kaul S."/>
            <person name="Town C.D."/>
            <person name="Koo H.L."/>
            <person name="Tallon L.J."/>
            <person name="Jenkins J."/>
            <person name="Rooney T."/>
            <person name="Rizzo M."/>
            <person name="Walts A."/>
            <person name="Utterback T."/>
            <person name="Fujii C.Y."/>
            <person name="Shea T.P."/>
            <person name="Creasy T.H."/>
            <person name="Haas B."/>
            <person name="Maiti R."/>
            <person name="Wu D."/>
            <person name="Peterson J."/>
            <person name="Van Aken S."/>
            <person name="Pai G."/>
            <person name="Militscher J."/>
            <person name="Sellers P."/>
            <person name="Gill J.E."/>
            <person name="Feldblyum T.V."/>
            <person name="Preuss D."/>
            <person name="Lin X."/>
            <person name="Nierman W.C."/>
            <person name="Salzberg S.L."/>
            <person name="White O."/>
            <person name="Venter J.C."/>
            <person name="Fraser C.M."/>
            <person name="Kaneko T."/>
            <person name="Nakamura Y."/>
            <person name="Sato S."/>
            <person name="Kato T."/>
            <person name="Asamizu E."/>
            <person name="Sasamoto S."/>
            <person name="Kimura T."/>
            <person name="Idesawa K."/>
            <person name="Kawashima K."/>
            <person name="Kishida Y."/>
            <person name="Kiyokawa C."/>
            <person name="Kohara M."/>
            <person name="Matsumoto M."/>
            <person name="Matsuno A."/>
            <person name="Muraki A."/>
            <person name="Nakayama S."/>
            <person name="Nakazaki N."/>
            <person name="Shinpo S."/>
            <person name="Takeuchi C."/>
            <person name="Wada T."/>
            <person name="Watanabe A."/>
            <person name="Yamada M."/>
            <person name="Yasuda M."/>
            <person name="Tabata S."/>
        </authorList>
    </citation>
    <scope>NUCLEOTIDE SEQUENCE [LARGE SCALE GENOMIC DNA]</scope>
    <source>
        <strain>cv. Columbia</strain>
    </source>
</reference>
<dbReference type="GO" id="GO:0008270">
    <property type="term" value="F:zinc ion binding"/>
    <property type="evidence" value="ECO:0007669"/>
    <property type="project" value="UniProtKB-KW"/>
</dbReference>
<dbReference type="SMART" id="SM00343">
    <property type="entry name" value="ZnF_C2HC"/>
    <property type="match status" value="1"/>
</dbReference>
<dbReference type="Pfam" id="PF00665">
    <property type="entry name" value="rve"/>
    <property type="match status" value="1"/>
</dbReference>